<keyword evidence="1" id="KW-0472">Membrane</keyword>
<dbReference type="Proteomes" id="UP000265566">
    <property type="component" value="Chromosome 5"/>
</dbReference>
<dbReference type="Gene3D" id="3.80.10.10">
    <property type="entry name" value="Ribonuclease Inhibitor"/>
    <property type="match status" value="2"/>
</dbReference>
<dbReference type="PANTHER" id="PTHR13318:SF106">
    <property type="entry name" value="F-BOX_LRR-REPEAT PROTEIN 2"/>
    <property type="match status" value="1"/>
</dbReference>
<name>A0A396I066_MEDTR</name>
<gene>
    <name evidence="2" type="ORF">MtrunA17_Chr5g0428271</name>
</gene>
<dbReference type="EMBL" id="PSQE01000005">
    <property type="protein sequence ID" value="RHN56327.1"/>
    <property type="molecule type" value="Genomic_DNA"/>
</dbReference>
<comment type="caution">
    <text evidence="2">The sequence shown here is derived from an EMBL/GenBank/DDBJ whole genome shotgun (WGS) entry which is preliminary data.</text>
</comment>
<feature type="transmembrane region" description="Helical" evidence="1">
    <location>
        <begin position="364"/>
        <end position="391"/>
    </location>
</feature>
<accession>A0A396I066</accession>
<protein>
    <submittedName>
        <fullName evidence="2">Putative leucine-rich repeat domain, L domain-containing protein</fullName>
    </submittedName>
</protein>
<dbReference type="SMART" id="SM00367">
    <property type="entry name" value="LRR_CC"/>
    <property type="match status" value="3"/>
</dbReference>
<sequence>MDENNNRRNLSSLSTVSKRFLSITGRLRFSLTLVNPTPPFLLSLFKRFTHLNFLDLSRYLGNNLDDLLCQISDFPSFKIISLKLPNVGNRFPANGLRAFSQNITTLTSFTCSGFVNLFLIAECFPLLDDLDLRLKYPLNYISMIETRTRSYNNGVEALSLSLHKLRKVNLSSFPINNQSLFHLFSNCKLLQEVNIDGYKQLLTDAGIASALRERPTLMSFSLSSYSISRPPFMTSHIIDSLVSFKGLTCLGLYYFNISDELLYTIARGGLPLIKLVLKNRWGYSYDGLFCLLSKCRRQGFRHLYIGLSKFLNDQHVIQLSSFLGDLMSINLSNCDKLTESSLFALARNCPLLGEITMEHVGVGIFYYLLYSNIIMWENIVTIIILAIYQLWALVD</sequence>
<keyword evidence="1" id="KW-0812">Transmembrane</keyword>
<dbReference type="SUPFAM" id="SSF52047">
    <property type="entry name" value="RNI-like"/>
    <property type="match status" value="1"/>
</dbReference>
<evidence type="ECO:0000256" key="1">
    <source>
        <dbReference type="SAM" id="Phobius"/>
    </source>
</evidence>
<proteinExistence type="predicted"/>
<evidence type="ECO:0000313" key="3">
    <source>
        <dbReference type="Proteomes" id="UP000265566"/>
    </source>
</evidence>
<reference evidence="3" key="1">
    <citation type="journal article" date="2018" name="Nat. Plants">
        <title>Whole-genome landscape of Medicago truncatula symbiotic genes.</title>
        <authorList>
            <person name="Pecrix Y."/>
            <person name="Staton S.E."/>
            <person name="Sallet E."/>
            <person name="Lelandais-Briere C."/>
            <person name="Moreau S."/>
            <person name="Carrere S."/>
            <person name="Blein T."/>
            <person name="Jardinaud M.F."/>
            <person name="Latrasse D."/>
            <person name="Zouine M."/>
            <person name="Zahm M."/>
            <person name="Kreplak J."/>
            <person name="Mayjonade B."/>
            <person name="Satge C."/>
            <person name="Perez M."/>
            <person name="Cauet S."/>
            <person name="Marande W."/>
            <person name="Chantry-Darmon C."/>
            <person name="Lopez-Roques C."/>
            <person name="Bouchez O."/>
            <person name="Berard A."/>
            <person name="Debelle F."/>
            <person name="Munos S."/>
            <person name="Bendahmane A."/>
            <person name="Berges H."/>
            <person name="Niebel A."/>
            <person name="Buitink J."/>
            <person name="Frugier F."/>
            <person name="Benhamed M."/>
            <person name="Crespi M."/>
            <person name="Gouzy J."/>
            <person name="Gamas P."/>
        </authorList>
    </citation>
    <scope>NUCLEOTIDE SEQUENCE [LARGE SCALE GENOMIC DNA]</scope>
    <source>
        <strain evidence="3">cv. Jemalong A17</strain>
    </source>
</reference>
<dbReference type="PANTHER" id="PTHR13318">
    <property type="entry name" value="PARTNER OF PAIRED, ISOFORM B-RELATED"/>
    <property type="match status" value="1"/>
</dbReference>
<dbReference type="Gramene" id="rna31711">
    <property type="protein sequence ID" value="RHN56327.1"/>
    <property type="gene ID" value="gene31711"/>
</dbReference>
<dbReference type="InterPro" id="IPR032675">
    <property type="entry name" value="LRR_dom_sf"/>
</dbReference>
<evidence type="ECO:0000313" key="2">
    <source>
        <dbReference type="EMBL" id="RHN56327.1"/>
    </source>
</evidence>
<dbReference type="AlphaFoldDB" id="A0A396I066"/>
<organism evidence="2 3">
    <name type="scientific">Medicago truncatula</name>
    <name type="common">Barrel medic</name>
    <name type="synonym">Medicago tribuloides</name>
    <dbReference type="NCBI Taxonomy" id="3880"/>
    <lineage>
        <taxon>Eukaryota</taxon>
        <taxon>Viridiplantae</taxon>
        <taxon>Streptophyta</taxon>
        <taxon>Embryophyta</taxon>
        <taxon>Tracheophyta</taxon>
        <taxon>Spermatophyta</taxon>
        <taxon>Magnoliopsida</taxon>
        <taxon>eudicotyledons</taxon>
        <taxon>Gunneridae</taxon>
        <taxon>Pentapetalae</taxon>
        <taxon>rosids</taxon>
        <taxon>fabids</taxon>
        <taxon>Fabales</taxon>
        <taxon>Fabaceae</taxon>
        <taxon>Papilionoideae</taxon>
        <taxon>50 kb inversion clade</taxon>
        <taxon>NPAAA clade</taxon>
        <taxon>Hologalegina</taxon>
        <taxon>IRL clade</taxon>
        <taxon>Trifolieae</taxon>
        <taxon>Medicago</taxon>
    </lineage>
</organism>
<keyword evidence="1" id="KW-1133">Transmembrane helix</keyword>
<dbReference type="InterPro" id="IPR006553">
    <property type="entry name" value="Leu-rich_rpt_Cys-con_subtyp"/>
</dbReference>